<evidence type="ECO:0000313" key="2">
    <source>
        <dbReference type="EMBL" id="KAF5376053.1"/>
    </source>
</evidence>
<keyword evidence="3" id="KW-1185">Reference proteome</keyword>
<feature type="transmembrane region" description="Helical" evidence="1">
    <location>
        <begin position="12"/>
        <end position="30"/>
    </location>
</feature>
<sequence length="170" mass="18279">MNMPCSTLTLTGILGFVNLCYAVFCAFFVLNTPPTPPEPHFPAHTTDTPSKYPNPHDPAPVPVLTYASSTASHDAFCACVLFATGCVNLTIAIVRAYQARAALDTPPADWATTAFFVLAGLTNHATAYLFLRARLEETPRGCVHACGTPTTMAAAWIGRDVKRCGWVEKC</sequence>
<dbReference type="AlphaFoldDB" id="A0A8H5H3F1"/>
<dbReference type="EMBL" id="JAACJP010000030">
    <property type="protein sequence ID" value="KAF5376053.1"/>
    <property type="molecule type" value="Genomic_DNA"/>
</dbReference>
<feature type="transmembrane region" description="Helical" evidence="1">
    <location>
        <begin position="110"/>
        <end position="131"/>
    </location>
</feature>
<keyword evidence="1" id="KW-1133">Transmembrane helix</keyword>
<protein>
    <submittedName>
        <fullName evidence="2">Uncharacterized protein</fullName>
    </submittedName>
</protein>
<gene>
    <name evidence="2" type="ORF">D9615_007713</name>
</gene>
<keyword evidence="1" id="KW-0472">Membrane</keyword>
<feature type="transmembrane region" description="Helical" evidence="1">
    <location>
        <begin position="75"/>
        <end position="98"/>
    </location>
</feature>
<comment type="caution">
    <text evidence="2">The sequence shown here is derived from an EMBL/GenBank/DDBJ whole genome shotgun (WGS) entry which is preliminary data.</text>
</comment>
<proteinExistence type="predicted"/>
<name>A0A8H5H3F1_9AGAR</name>
<organism evidence="2 3">
    <name type="scientific">Tricholomella constricta</name>
    <dbReference type="NCBI Taxonomy" id="117010"/>
    <lineage>
        <taxon>Eukaryota</taxon>
        <taxon>Fungi</taxon>
        <taxon>Dikarya</taxon>
        <taxon>Basidiomycota</taxon>
        <taxon>Agaricomycotina</taxon>
        <taxon>Agaricomycetes</taxon>
        <taxon>Agaricomycetidae</taxon>
        <taxon>Agaricales</taxon>
        <taxon>Tricholomatineae</taxon>
        <taxon>Lyophyllaceae</taxon>
        <taxon>Tricholomella</taxon>
    </lineage>
</organism>
<evidence type="ECO:0000256" key="1">
    <source>
        <dbReference type="SAM" id="Phobius"/>
    </source>
</evidence>
<dbReference type="Proteomes" id="UP000565441">
    <property type="component" value="Unassembled WGS sequence"/>
</dbReference>
<dbReference type="OrthoDB" id="10439550at2759"/>
<accession>A0A8H5H3F1</accession>
<reference evidence="2 3" key="1">
    <citation type="journal article" date="2020" name="ISME J.">
        <title>Uncovering the hidden diversity of litter-decomposition mechanisms in mushroom-forming fungi.</title>
        <authorList>
            <person name="Floudas D."/>
            <person name="Bentzer J."/>
            <person name="Ahren D."/>
            <person name="Johansson T."/>
            <person name="Persson P."/>
            <person name="Tunlid A."/>
        </authorList>
    </citation>
    <scope>NUCLEOTIDE SEQUENCE [LARGE SCALE GENOMIC DNA]</scope>
    <source>
        <strain evidence="2 3">CBS 661.87</strain>
    </source>
</reference>
<evidence type="ECO:0000313" key="3">
    <source>
        <dbReference type="Proteomes" id="UP000565441"/>
    </source>
</evidence>
<keyword evidence="1" id="KW-0812">Transmembrane</keyword>